<accession>A0ABZ2XLQ2</accession>
<dbReference type="EMBL" id="CP151407">
    <property type="protein sequence ID" value="WZJ23307.1"/>
    <property type="molecule type" value="Genomic_DNA"/>
</dbReference>
<name>A0ABZ2XLQ2_9RHOO</name>
<dbReference type="RefSeq" id="WP_341744646.1">
    <property type="nucleotide sequence ID" value="NZ_CP151407.1"/>
</dbReference>
<keyword evidence="6" id="KW-0614">Plasmid</keyword>
<evidence type="ECO:0000256" key="1">
    <source>
        <dbReference type="ARBA" id="ARBA00004453"/>
    </source>
</evidence>
<dbReference type="InterPro" id="IPR007476">
    <property type="entry name" value="RdgC"/>
</dbReference>
<keyword evidence="4" id="KW-0963">Cytoplasm</keyword>
<dbReference type="Pfam" id="PF04381">
    <property type="entry name" value="RdgC"/>
    <property type="match status" value="1"/>
</dbReference>
<evidence type="ECO:0000256" key="2">
    <source>
        <dbReference type="ARBA" id="ARBA00008657"/>
    </source>
</evidence>
<reference evidence="6 7" key="1">
    <citation type="submission" date="2024-04" db="EMBL/GenBank/DDBJ databases">
        <title>Dissimilatory iodate-reducing microorganisms contribute to the enrichment of iodine in groundwater.</title>
        <authorList>
            <person name="Jiang Z."/>
        </authorList>
    </citation>
    <scope>NUCLEOTIDE SEQUENCE [LARGE SCALE GENOMIC DNA]</scope>
    <source>
        <strain evidence="6 7">NCP973</strain>
        <plasmid evidence="6 7">unnamed1</plasmid>
    </source>
</reference>
<proteinExistence type="inferred from homology"/>
<dbReference type="Proteomes" id="UP001479520">
    <property type="component" value="Plasmid unnamed1"/>
</dbReference>
<organism evidence="6 7">
    <name type="scientific">Azonexus hydrophilus</name>
    <dbReference type="NCBI Taxonomy" id="418702"/>
    <lineage>
        <taxon>Bacteria</taxon>
        <taxon>Pseudomonadati</taxon>
        <taxon>Pseudomonadota</taxon>
        <taxon>Betaproteobacteria</taxon>
        <taxon>Rhodocyclales</taxon>
        <taxon>Azonexaceae</taxon>
        <taxon>Azonexus</taxon>
    </lineage>
</organism>
<dbReference type="PANTHER" id="PTHR38103">
    <property type="entry name" value="RECOMBINATION-ASSOCIATED PROTEIN RDGC"/>
    <property type="match status" value="1"/>
</dbReference>
<protein>
    <recommendedName>
        <fullName evidence="3">Recombination-associated protein RdgC</fullName>
    </recommendedName>
</protein>
<keyword evidence="5" id="KW-0233">DNA recombination</keyword>
<evidence type="ECO:0000256" key="3">
    <source>
        <dbReference type="ARBA" id="ARBA00022296"/>
    </source>
</evidence>
<dbReference type="NCBIfam" id="NF001464">
    <property type="entry name" value="PRK00321.1-5"/>
    <property type="match status" value="1"/>
</dbReference>
<evidence type="ECO:0000313" key="7">
    <source>
        <dbReference type="Proteomes" id="UP001479520"/>
    </source>
</evidence>
<gene>
    <name evidence="6" type="ORF">AADV58_18020</name>
</gene>
<keyword evidence="7" id="KW-1185">Reference proteome</keyword>
<evidence type="ECO:0000313" key="6">
    <source>
        <dbReference type="EMBL" id="WZJ23307.1"/>
    </source>
</evidence>
<comment type="similarity">
    <text evidence="2">Belongs to the RdgC family.</text>
</comment>
<dbReference type="NCBIfam" id="NF001463">
    <property type="entry name" value="PRK00321.1-4"/>
    <property type="match status" value="1"/>
</dbReference>
<geneLocation type="plasmid" evidence="6 7">
    <name>unnamed1</name>
</geneLocation>
<comment type="subcellular location">
    <subcellularLocation>
        <location evidence="1">Cytoplasm</location>
        <location evidence="1">Nucleoid</location>
    </subcellularLocation>
</comment>
<sequence>MFTNLQVYRLAQNWACSIEDLEQQLERLRFIECPSNQPSSRGWVNSSKESGLVLSQGKQWLLTLMHQERLLPGDVVKEAVQKRIQEIEDKERRSPGRKEKREIKERVVEELLPTAFLRSRKTQVWIDPVDRWLVINAATPAKADLVLESLRQSLDIFPAKPLHTNQSPQSGMAGWLSANEAPGAMTIDRNCELAEVGESQGKIKYTNITLDHEEIKGHLSEGKLPVSLAMTWDDRLSFILTHQMSIKKLTYLDIIKEEADQNADAAGILSDFALMTGELRRLLPVLVDALGGEVTENA</sequence>
<evidence type="ECO:0000256" key="5">
    <source>
        <dbReference type="ARBA" id="ARBA00023172"/>
    </source>
</evidence>
<dbReference type="PANTHER" id="PTHR38103:SF1">
    <property type="entry name" value="RECOMBINATION-ASSOCIATED PROTEIN RDGC"/>
    <property type="match status" value="1"/>
</dbReference>
<evidence type="ECO:0000256" key="4">
    <source>
        <dbReference type="ARBA" id="ARBA00022490"/>
    </source>
</evidence>